<gene>
    <name evidence="7 8" type="primary">mltG</name>
    <name evidence="8" type="ORF">Pmgp_03310</name>
</gene>
<dbReference type="GO" id="GO:0009252">
    <property type="term" value="P:peptidoglycan biosynthetic process"/>
    <property type="evidence" value="ECO:0007669"/>
    <property type="project" value="UniProtKB-UniRule"/>
</dbReference>
<dbReference type="NCBIfam" id="TIGR00247">
    <property type="entry name" value="endolytic transglycosylase MltG"/>
    <property type="match status" value="1"/>
</dbReference>
<dbReference type="EMBL" id="QFFZ01000055">
    <property type="protein sequence ID" value="TEB09231.1"/>
    <property type="molecule type" value="Genomic_DNA"/>
</dbReference>
<feature type="transmembrane region" description="Helical" evidence="7">
    <location>
        <begin position="24"/>
        <end position="46"/>
    </location>
</feature>
<dbReference type="Proteomes" id="UP000297597">
    <property type="component" value="Unassembled WGS sequence"/>
</dbReference>
<dbReference type="OrthoDB" id="9814591at2"/>
<dbReference type="GO" id="GO:0008932">
    <property type="term" value="F:lytic endotransglycosylase activity"/>
    <property type="evidence" value="ECO:0007669"/>
    <property type="project" value="UniProtKB-UniRule"/>
</dbReference>
<dbReference type="RefSeq" id="WP_134215355.1">
    <property type="nucleotide sequence ID" value="NZ_QFFZ01000055.1"/>
</dbReference>
<organism evidence="8 9">
    <name type="scientific">Pelotomaculum propionicicum</name>
    <dbReference type="NCBI Taxonomy" id="258475"/>
    <lineage>
        <taxon>Bacteria</taxon>
        <taxon>Bacillati</taxon>
        <taxon>Bacillota</taxon>
        <taxon>Clostridia</taxon>
        <taxon>Eubacteriales</taxon>
        <taxon>Desulfotomaculaceae</taxon>
        <taxon>Pelotomaculum</taxon>
    </lineage>
</organism>
<dbReference type="PANTHER" id="PTHR30518:SF2">
    <property type="entry name" value="ENDOLYTIC MUREIN TRANSGLYCOSYLASE"/>
    <property type="match status" value="1"/>
</dbReference>
<evidence type="ECO:0000256" key="2">
    <source>
        <dbReference type="ARBA" id="ARBA00022692"/>
    </source>
</evidence>
<comment type="similarity">
    <text evidence="7">Belongs to the transglycosylase MltG family.</text>
</comment>
<name>A0A4Y7RKA4_9FIRM</name>
<protein>
    <recommendedName>
        <fullName evidence="7">Endolytic murein transglycosylase</fullName>
        <ecNumber evidence="7">4.2.2.29</ecNumber>
    </recommendedName>
    <alternativeName>
        <fullName evidence="7">Peptidoglycan lytic transglycosylase</fullName>
    </alternativeName>
    <alternativeName>
        <fullName evidence="7">Peptidoglycan polymerization terminase</fullName>
    </alternativeName>
</protein>
<keyword evidence="2 7" id="KW-0812">Transmembrane</keyword>
<dbReference type="Pfam" id="PF02618">
    <property type="entry name" value="YceG"/>
    <property type="match status" value="1"/>
</dbReference>
<feature type="site" description="Important for catalytic activity" evidence="7">
    <location>
        <position position="241"/>
    </location>
</feature>
<reference evidence="8 9" key="1">
    <citation type="journal article" date="2018" name="Environ. Microbiol.">
        <title>Novel energy conservation strategies and behaviour of Pelotomaculum schinkii driving syntrophic propionate catabolism.</title>
        <authorList>
            <person name="Hidalgo-Ahumada C.A.P."/>
            <person name="Nobu M.K."/>
            <person name="Narihiro T."/>
            <person name="Tamaki H."/>
            <person name="Liu W.T."/>
            <person name="Kamagata Y."/>
            <person name="Stams A.J.M."/>
            <person name="Imachi H."/>
            <person name="Sousa D.Z."/>
        </authorList>
    </citation>
    <scope>NUCLEOTIDE SEQUENCE [LARGE SCALE GENOMIC DNA]</scope>
    <source>
        <strain evidence="8 9">MGP</strain>
    </source>
</reference>
<sequence length="356" mass="40302">MLFNLDSAASGTKRNKLLRLLKRYRYYLTILFSICCFILLCIFIILSPVSSKSRARDVVVTVPVQASANQVGRILKQSELVRSSLIFSLYARWTGMDSLIKAGEYRISNSLSTPEVLKELVDGRYAAHEFTVPEGFTTAQVADLLVSKGLVDRDKFFAAVANEDFPYDFIQSLPKGDKRLEGYLFPDTYQVMRGSSEKSIIEMMLQRFEKEMKDLDYLNQAKAGHVSLHEAVTVASLIEREARIDEERPLIAGVIYNRLNRQIQLQLCATVEYALGTYKPKLYYKDLEIDSPYNTYRIMGLPPGPIAMPGRNSLLAAVRPAHTEYLYYVAKPDGSHAFAATLAEHEANQEMYESED</sequence>
<comment type="function">
    <text evidence="7">Functions as a peptidoglycan terminase that cleaves nascent peptidoglycan strands endolytically to terminate their elongation.</text>
</comment>
<comment type="caution">
    <text evidence="8">The sequence shown here is derived from an EMBL/GenBank/DDBJ whole genome shotgun (WGS) entry which is preliminary data.</text>
</comment>
<dbReference type="AlphaFoldDB" id="A0A4Y7RKA4"/>
<evidence type="ECO:0000256" key="5">
    <source>
        <dbReference type="ARBA" id="ARBA00023239"/>
    </source>
</evidence>
<keyword evidence="5 7" id="KW-0456">Lyase</keyword>
<dbReference type="InterPro" id="IPR003770">
    <property type="entry name" value="MLTG-like"/>
</dbReference>
<keyword evidence="9" id="KW-1185">Reference proteome</keyword>
<keyword evidence="1 7" id="KW-1003">Cell membrane</keyword>
<evidence type="ECO:0000313" key="9">
    <source>
        <dbReference type="Proteomes" id="UP000297597"/>
    </source>
</evidence>
<keyword evidence="6 7" id="KW-0961">Cell wall biogenesis/degradation</keyword>
<comment type="subcellular location">
    <subcellularLocation>
        <location evidence="7">Cell membrane</location>
        <topology evidence="7">Single-pass membrane protein</topology>
    </subcellularLocation>
</comment>
<evidence type="ECO:0000256" key="7">
    <source>
        <dbReference type="HAMAP-Rule" id="MF_02065"/>
    </source>
</evidence>
<dbReference type="EC" id="4.2.2.29" evidence="7"/>
<dbReference type="Gene3D" id="3.30.160.60">
    <property type="entry name" value="Classic Zinc Finger"/>
    <property type="match status" value="1"/>
</dbReference>
<keyword evidence="3 7" id="KW-1133">Transmembrane helix</keyword>
<accession>A0A4Y7RKA4</accession>
<dbReference type="GO" id="GO:0005886">
    <property type="term" value="C:plasma membrane"/>
    <property type="evidence" value="ECO:0007669"/>
    <property type="project" value="UniProtKB-SubCell"/>
</dbReference>
<dbReference type="Gene3D" id="3.30.1490.480">
    <property type="entry name" value="Endolytic murein transglycosylase"/>
    <property type="match status" value="2"/>
</dbReference>
<proteinExistence type="inferred from homology"/>
<evidence type="ECO:0000256" key="1">
    <source>
        <dbReference type="ARBA" id="ARBA00022475"/>
    </source>
</evidence>
<evidence type="ECO:0000313" key="8">
    <source>
        <dbReference type="EMBL" id="TEB09231.1"/>
    </source>
</evidence>
<keyword evidence="4 7" id="KW-0472">Membrane</keyword>
<comment type="catalytic activity">
    <reaction evidence="7">
        <text>a peptidoglycan chain = a peptidoglycan chain with N-acetyl-1,6-anhydromuramyl-[peptide] at the reducing end + a peptidoglycan chain with N-acetylglucosamine at the non-reducing end.</text>
        <dbReference type="EC" id="4.2.2.29"/>
    </reaction>
</comment>
<evidence type="ECO:0000256" key="6">
    <source>
        <dbReference type="ARBA" id="ARBA00023316"/>
    </source>
</evidence>
<dbReference type="CDD" id="cd08010">
    <property type="entry name" value="MltG_like"/>
    <property type="match status" value="1"/>
</dbReference>
<dbReference type="HAMAP" id="MF_02065">
    <property type="entry name" value="MltG"/>
    <property type="match status" value="1"/>
</dbReference>
<dbReference type="PANTHER" id="PTHR30518">
    <property type="entry name" value="ENDOLYTIC MUREIN TRANSGLYCOSYLASE"/>
    <property type="match status" value="1"/>
</dbReference>
<evidence type="ECO:0000256" key="4">
    <source>
        <dbReference type="ARBA" id="ARBA00023136"/>
    </source>
</evidence>
<dbReference type="GO" id="GO:0071555">
    <property type="term" value="P:cell wall organization"/>
    <property type="evidence" value="ECO:0007669"/>
    <property type="project" value="UniProtKB-KW"/>
</dbReference>
<evidence type="ECO:0000256" key="3">
    <source>
        <dbReference type="ARBA" id="ARBA00022989"/>
    </source>
</evidence>